<accession>A0A5J5LRG4</accession>
<comment type="caution">
    <text evidence="2">The sequence shown here is derived from an EMBL/GenBank/DDBJ whole genome shotgun (WGS) entry which is preliminary data.</text>
</comment>
<proteinExistence type="predicted"/>
<name>A0A5J5LRG4_MICAE</name>
<evidence type="ECO:0000313" key="3">
    <source>
        <dbReference type="Proteomes" id="UP000325636"/>
    </source>
</evidence>
<keyword evidence="1" id="KW-0812">Transmembrane</keyword>
<feature type="transmembrane region" description="Helical" evidence="1">
    <location>
        <begin position="7"/>
        <end position="26"/>
    </location>
</feature>
<dbReference type="EMBL" id="SRLN01000012">
    <property type="protein sequence ID" value="KAB0239989.1"/>
    <property type="molecule type" value="Genomic_DNA"/>
</dbReference>
<evidence type="ECO:0000256" key="1">
    <source>
        <dbReference type="SAM" id="Phobius"/>
    </source>
</evidence>
<organism evidence="2 3">
    <name type="scientific">Microcystis aeruginosa EAWAG127a</name>
    <dbReference type="NCBI Taxonomy" id="2529855"/>
    <lineage>
        <taxon>Bacteria</taxon>
        <taxon>Bacillati</taxon>
        <taxon>Cyanobacteriota</taxon>
        <taxon>Cyanophyceae</taxon>
        <taxon>Oscillatoriophycideae</taxon>
        <taxon>Chroococcales</taxon>
        <taxon>Microcystaceae</taxon>
        <taxon>Microcystis</taxon>
    </lineage>
</organism>
<evidence type="ECO:0000313" key="2">
    <source>
        <dbReference type="EMBL" id="KAB0239989.1"/>
    </source>
</evidence>
<protein>
    <submittedName>
        <fullName evidence="2">Uncharacterized protein</fullName>
    </submittedName>
</protein>
<dbReference type="RefSeq" id="WP_150975550.1">
    <property type="nucleotide sequence ID" value="NZ_SRLN01000012.1"/>
</dbReference>
<feature type="transmembrane region" description="Helical" evidence="1">
    <location>
        <begin position="46"/>
        <end position="66"/>
    </location>
</feature>
<keyword evidence="1" id="KW-1133">Transmembrane helix</keyword>
<dbReference type="Proteomes" id="UP000325636">
    <property type="component" value="Unassembled WGS sequence"/>
</dbReference>
<feature type="transmembrane region" description="Helical" evidence="1">
    <location>
        <begin position="86"/>
        <end position="105"/>
    </location>
</feature>
<gene>
    <name evidence="2" type="ORF">EZJ55_04610</name>
</gene>
<dbReference type="AlphaFoldDB" id="A0A5J5LRG4"/>
<keyword evidence="1" id="KW-0472">Membrane</keyword>
<dbReference type="InterPro" id="IPR047709">
    <property type="entry name" value="HpsJ-like"/>
</dbReference>
<sequence>MNSFTSLSLKLTGFVFIISFLLDAFILPLPYRFNQSQWQVGFVTTFVDRGIVPLLGIVLVLLAYWIDANNKDIIPRKSRFEFRWPLFIFSTLLGLVFLLMIPIHINNTNQIKNNALTQIEQGVDQGEGQIQAFLAQLNTLSQNPQLLEQQISQRNQVIESGSFQGQPISTEQLQSLRQQREQLTNLRDLSKKPKEFKQRLDEIKNQLQTQLQDRRKQAESQANLEALKQWLRIGIQSMLLSIGYSLIGWLGIRELSSVKKKRTAPSK</sequence>
<reference evidence="3" key="1">
    <citation type="submission" date="2019-04" db="EMBL/GenBank/DDBJ databases">
        <title>Microviridin 1777: A Toxic Chymotrypsin Inhibitor Discovered by a Metabologenomic Approach.</title>
        <authorList>
            <person name="Sieber S."/>
            <person name="Grendelmeier S.M."/>
            <person name="Harris L.A."/>
            <person name="Mitchell D.A."/>
            <person name="Gademann K."/>
        </authorList>
    </citation>
    <scope>NUCLEOTIDE SEQUENCE [LARGE SCALE GENOMIC DNA]</scope>
    <source>
        <strain evidence="3">EAWAG127a</strain>
    </source>
</reference>
<feature type="transmembrane region" description="Helical" evidence="1">
    <location>
        <begin position="230"/>
        <end position="252"/>
    </location>
</feature>
<dbReference type="NCBIfam" id="NF038305">
    <property type="entry name" value="HpsJ_fam"/>
    <property type="match status" value="1"/>
</dbReference>